<evidence type="ECO:0000256" key="3">
    <source>
        <dbReference type="ARBA" id="ARBA00022723"/>
    </source>
</evidence>
<organism evidence="11 12">
    <name type="scientific">Salinirubellus salinus</name>
    <dbReference type="NCBI Taxonomy" id="1364945"/>
    <lineage>
        <taxon>Archaea</taxon>
        <taxon>Methanobacteriati</taxon>
        <taxon>Methanobacteriota</taxon>
        <taxon>Stenosarchaea group</taxon>
        <taxon>Halobacteria</taxon>
        <taxon>Halobacteriales</taxon>
        <taxon>Natronomonadaceae</taxon>
        <taxon>Salinirubellus</taxon>
    </lineage>
</organism>
<evidence type="ECO:0000256" key="1">
    <source>
        <dbReference type="ARBA" id="ARBA00004418"/>
    </source>
</evidence>
<dbReference type="PROSITE" id="PS51318">
    <property type="entry name" value="TAT"/>
    <property type="match status" value="1"/>
</dbReference>
<keyword evidence="2" id="KW-0813">Transport</keyword>
<keyword evidence="5" id="KW-0249">Electron transport</keyword>
<gene>
    <name evidence="11" type="ORF">N0B31_16910</name>
</gene>
<feature type="binding site" evidence="7">
    <location>
        <position position="101"/>
    </location>
    <ligand>
        <name>Cu cation</name>
        <dbReference type="ChEBI" id="CHEBI:23378"/>
    </ligand>
</feature>
<dbReference type="InterPro" id="IPR008972">
    <property type="entry name" value="Cupredoxin"/>
</dbReference>
<evidence type="ECO:0000313" key="11">
    <source>
        <dbReference type="EMBL" id="UWM53803.1"/>
    </source>
</evidence>
<comment type="cofactor">
    <cofactor evidence="7">
        <name>Cu cation</name>
        <dbReference type="ChEBI" id="CHEBI:23378"/>
    </cofactor>
    <text evidence="7">Binds 1 copper ion per subunit.</text>
</comment>
<name>A0A9E7R1J2_9EURY</name>
<keyword evidence="3 7" id="KW-0479">Metal-binding</keyword>
<dbReference type="EMBL" id="CP104003">
    <property type="protein sequence ID" value="UWM53803.1"/>
    <property type="molecule type" value="Genomic_DNA"/>
</dbReference>
<feature type="domain" description="Blue (type 1) copper" evidence="10">
    <location>
        <begin position="65"/>
        <end position="150"/>
    </location>
</feature>
<keyword evidence="9" id="KW-0472">Membrane</keyword>
<protein>
    <submittedName>
        <fullName evidence="11">Halocyanin domain-containing protein</fullName>
    </submittedName>
</protein>
<keyword evidence="9" id="KW-0812">Transmembrane</keyword>
<dbReference type="GO" id="GO:0042597">
    <property type="term" value="C:periplasmic space"/>
    <property type="evidence" value="ECO:0007669"/>
    <property type="project" value="UniProtKB-SubCell"/>
</dbReference>
<dbReference type="Gene3D" id="2.60.40.420">
    <property type="entry name" value="Cupredoxins - blue copper proteins"/>
    <property type="match status" value="1"/>
</dbReference>
<evidence type="ECO:0000256" key="2">
    <source>
        <dbReference type="ARBA" id="ARBA00022448"/>
    </source>
</evidence>
<keyword evidence="12" id="KW-1185">Reference proteome</keyword>
<reference evidence="11" key="1">
    <citation type="submission" date="2022-09" db="EMBL/GenBank/DDBJ databases">
        <title>Diverse halophilic archaea isolated from saline environments.</title>
        <authorList>
            <person name="Cui H.-L."/>
        </authorList>
    </citation>
    <scope>NUCLEOTIDE SEQUENCE</scope>
    <source>
        <strain evidence="11">ZS-35-S2</strain>
    </source>
</reference>
<dbReference type="AlphaFoldDB" id="A0A9E7R1J2"/>
<evidence type="ECO:0000256" key="4">
    <source>
        <dbReference type="ARBA" id="ARBA00022764"/>
    </source>
</evidence>
<comment type="subcellular location">
    <subcellularLocation>
        <location evidence="1">Periplasm</location>
    </subcellularLocation>
</comment>
<keyword evidence="4" id="KW-0574">Periplasm</keyword>
<feature type="binding site" evidence="7">
    <location>
        <position position="139"/>
    </location>
    <ligand>
        <name>Cu cation</name>
        <dbReference type="ChEBI" id="CHEBI:23378"/>
    </ligand>
</feature>
<sequence>MNSDADMGRRAFLRTSAGAAAATAAAASAGTAAAQDEVDYGGWFDDVSNFEGTEDFTGQDTVRVEVGAQGNGGAFAFEPPAIRVDPGTTVVFEWTGEGGQHNVLEDGGGYESELIQEAGVHFAVQFEGEGISKYVCQPHETLGMKGAVVVGSGEGDATGSAVEPPAATEAPGGNGGGGGGGEGGDGGTGGEGGEGGGEGGEFAITDLVSGPAGLAMLAMVMALFSPIVFAVVLSLVYRDREE</sequence>
<dbReference type="InterPro" id="IPR006311">
    <property type="entry name" value="TAT_signal"/>
</dbReference>
<dbReference type="PROSITE" id="PS00196">
    <property type="entry name" value="COPPER_BLUE"/>
    <property type="match status" value="1"/>
</dbReference>
<feature type="binding site" evidence="7">
    <location>
        <position position="136"/>
    </location>
    <ligand>
        <name>Cu cation</name>
        <dbReference type="ChEBI" id="CHEBI:23378"/>
    </ligand>
</feature>
<dbReference type="GO" id="GO:0005507">
    <property type="term" value="F:copper ion binding"/>
    <property type="evidence" value="ECO:0007669"/>
    <property type="project" value="InterPro"/>
</dbReference>
<keyword evidence="6 7" id="KW-0186">Copper</keyword>
<evidence type="ECO:0000256" key="7">
    <source>
        <dbReference type="PIRSR" id="PIRSR602386-1"/>
    </source>
</evidence>
<dbReference type="Pfam" id="PF00127">
    <property type="entry name" value="Copper-bind"/>
    <property type="match status" value="1"/>
</dbReference>
<feature type="compositionally biased region" description="Gly residues" evidence="8">
    <location>
        <begin position="172"/>
        <end position="200"/>
    </location>
</feature>
<evidence type="ECO:0000256" key="5">
    <source>
        <dbReference type="ARBA" id="ARBA00022982"/>
    </source>
</evidence>
<feature type="binding site" evidence="7">
    <location>
        <position position="144"/>
    </location>
    <ligand>
        <name>Cu cation</name>
        <dbReference type="ChEBI" id="CHEBI:23378"/>
    </ligand>
</feature>
<evidence type="ECO:0000313" key="12">
    <source>
        <dbReference type="Proteomes" id="UP001057580"/>
    </source>
</evidence>
<dbReference type="GeneID" id="74944138"/>
<evidence type="ECO:0000256" key="9">
    <source>
        <dbReference type="SAM" id="Phobius"/>
    </source>
</evidence>
<dbReference type="CDD" id="cd04220">
    <property type="entry name" value="Halocyanin"/>
    <property type="match status" value="1"/>
</dbReference>
<feature type="transmembrane region" description="Helical" evidence="9">
    <location>
        <begin position="214"/>
        <end position="237"/>
    </location>
</feature>
<dbReference type="InterPro" id="IPR017533">
    <property type="entry name" value="Halocyanin"/>
</dbReference>
<accession>A0A9E7R1J2</accession>
<dbReference type="GO" id="GO:0009055">
    <property type="term" value="F:electron transfer activity"/>
    <property type="evidence" value="ECO:0007669"/>
    <property type="project" value="InterPro"/>
</dbReference>
<proteinExistence type="predicted"/>
<dbReference type="SUPFAM" id="SSF49503">
    <property type="entry name" value="Cupredoxins"/>
    <property type="match status" value="1"/>
</dbReference>
<dbReference type="NCBIfam" id="TIGR03102">
    <property type="entry name" value="halo_cynanin"/>
    <property type="match status" value="1"/>
</dbReference>
<feature type="region of interest" description="Disordered" evidence="8">
    <location>
        <begin position="154"/>
        <end position="202"/>
    </location>
</feature>
<dbReference type="InterPro" id="IPR002386">
    <property type="entry name" value="Amicyanin/Pseudoazurin"/>
</dbReference>
<keyword evidence="9" id="KW-1133">Transmembrane helix</keyword>
<evidence type="ECO:0000259" key="10">
    <source>
        <dbReference type="Pfam" id="PF00127"/>
    </source>
</evidence>
<dbReference type="PRINTS" id="PR00155">
    <property type="entry name" value="AMICYANIN"/>
</dbReference>
<dbReference type="InterPro" id="IPR028871">
    <property type="entry name" value="BlueCu_1_BS"/>
</dbReference>
<evidence type="ECO:0000256" key="6">
    <source>
        <dbReference type="ARBA" id="ARBA00023008"/>
    </source>
</evidence>
<dbReference type="KEGG" id="ssai:N0B31_16910"/>
<evidence type="ECO:0000256" key="8">
    <source>
        <dbReference type="SAM" id="MobiDB-lite"/>
    </source>
</evidence>
<dbReference type="InterPro" id="IPR000923">
    <property type="entry name" value="BlueCu_1"/>
</dbReference>
<dbReference type="Proteomes" id="UP001057580">
    <property type="component" value="Chromosome"/>
</dbReference>
<dbReference type="RefSeq" id="WP_260592797.1">
    <property type="nucleotide sequence ID" value="NZ_CP104003.1"/>
</dbReference>